<sequence length="60" mass="6826">MIHLWVIIAAGSFLIHWYAGSIVTIAAIIIIIQDHDIEKLKKEIDIKKSKEESGIKELEI</sequence>
<dbReference type="EMBL" id="LAZR01046315">
    <property type="protein sequence ID" value="KKK96823.1"/>
    <property type="molecule type" value="Genomic_DNA"/>
</dbReference>
<evidence type="ECO:0000256" key="1">
    <source>
        <dbReference type="SAM" id="Phobius"/>
    </source>
</evidence>
<evidence type="ECO:0000313" key="2">
    <source>
        <dbReference type="EMBL" id="KKK96823.1"/>
    </source>
</evidence>
<keyword evidence="1" id="KW-0812">Transmembrane</keyword>
<protein>
    <submittedName>
        <fullName evidence="2">Uncharacterized protein</fullName>
    </submittedName>
</protein>
<keyword evidence="1" id="KW-0472">Membrane</keyword>
<proteinExistence type="predicted"/>
<accession>A0A0F8ZSI7</accession>
<keyword evidence="1" id="KW-1133">Transmembrane helix</keyword>
<gene>
    <name evidence="2" type="ORF">LCGC14_2658890</name>
</gene>
<dbReference type="AlphaFoldDB" id="A0A0F8ZSI7"/>
<comment type="caution">
    <text evidence="2">The sequence shown here is derived from an EMBL/GenBank/DDBJ whole genome shotgun (WGS) entry which is preliminary data.</text>
</comment>
<reference evidence="2" key="1">
    <citation type="journal article" date="2015" name="Nature">
        <title>Complex archaea that bridge the gap between prokaryotes and eukaryotes.</title>
        <authorList>
            <person name="Spang A."/>
            <person name="Saw J.H."/>
            <person name="Jorgensen S.L."/>
            <person name="Zaremba-Niedzwiedzka K."/>
            <person name="Martijn J."/>
            <person name="Lind A.E."/>
            <person name="van Eijk R."/>
            <person name="Schleper C."/>
            <person name="Guy L."/>
            <person name="Ettema T.J."/>
        </authorList>
    </citation>
    <scope>NUCLEOTIDE SEQUENCE</scope>
</reference>
<organism evidence="2">
    <name type="scientific">marine sediment metagenome</name>
    <dbReference type="NCBI Taxonomy" id="412755"/>
    <lineage>
        <taxon>unclassified sequences</taxon>
        <taxon>metagenomes</taxon>
        <taxon>ecological metagenomes</taxon>
    </lineage>
</organism>
<name>A0A0F8ZSI7_9ZZZZ</name>
<feature type="transmembrane region" description="Helical" evidence="1">
    <location>
        <begin position="6"/>
        <end position="32"/>
    </location>
</feature>